<sequence length="533" mass="56965">MSGSVPPVGDGTDGPSTTRDERVARLRGLLSSGARADTRWARRLRVNRSSNILIETALHAAARLSEGLPLSDLEQQLVDQMAEIVTVEEVGEYGKLYKDAASGVAEFFPAGVARLPLERSYSLADYAADQEVLVRDILAQPNVNIIDVASLPQGVPADGPDGPASPESEEFVAAMGEYGSALTVVTAPALDAVVLAPSTFTLKGHKFLLVRESDEVGSEEYYWATGAGSDEAAHREYRSPVFKDLDAGEYRGFGDGGILFQGRVDRFCFLDIEAWEEDSGGIWEQISKYLYKVSNGAMEAAERGQASGNPDDNAQAAAGALALFGVVTEFVGWLFSLFENKDDFVLHRAFGFTRAALVALSKVPGGVGWPAGLASYEFNGGREGHLRLWIHTAYQRASEPGPRHYALSMSNAGRVYGQPYAGNADQSFQRVPQADGSTGIRNPRHNLALSMNSAGVVTGRPYAGDADQSFKLVPQADGSTGIRNPYHNLALSVSGTGVLTGRTYTGGTDQSFEIVPQDGDDSTGIRSTYHAAP</sequence>
<feature type="region of interest" description="Disordered" evidence="1">
    <location>
        <begin position="506"/>
        <end position="533"/>
    </location>
</feature>
<dbReference type="Proteomes" id="UP000320580">
    <property type="component" value="Chromosome"/>
</dbReference>
<accession>A0A5B8IBZ1</accession>
<dbReference type="EMBL" id="CP042266">
    <property type="protein sequence ID" value="QDY75658.1"/>
    <property type="molecule type" value="Genomic_DNA"/>
</dbReference>
<name>A0A5B8IBZ1_9ACTN</name>
<evidence type="ECO:0000313" key="2">
    <source>
        <dbReference type="EMBL" id="QDY75658.1"/>
    </source>
</evidence>
<organism evidence="2 3">
    <name type="scientific">Streptomyces qinzhouensis</name>
    <dbReference type="NCBI Taxonomy" id="2599401"/>
    <lineage>
        <taxon>Bacteria</taxon>
        <taxon>Bacillati</taxon>
        <taxon>Actinomycetota</taxon>
        <taxon>Actinomycetes</taxon>
        <taxon>Kitasatosporales</taxon>
        <taxon>Streptomycetaceae</taxon>
        <taxon>Streptomyces</taxon>
    </lineage>
</organism>
<evidence type="ECO:0000256" key="1">
    <source>
        <dbReference type="SAM" id="MobiDB-lite"/>
    </source>
</evidence>
<reference evidence="2 3" key="1">
    <citation type="submission" date="2019-07" db="EMBL/GenBank/DDBJ databases">
        <authorList>
            <person name="Zhu P."/>
        </authorList>
    </citation>
    <scope>NUCLEOTIDE SEQUENCE [LARGE SCALE GENOMIC DNA]</scope>
    <source>
        <strain evidence="2 3">SSL-25</strain>
    </source>
</reference>
<feature type="region of interest" description="Disordered" evidence="1">
    <location>
        <begin position="1"/>
        <end position="22"/>
    </location>
</feature>
<dbReference type="KEGG" id="sqz:FQU76_03050"/>
<protein>
    <submittedName>
        <fullName evidence="2">RICIN domain-containing protein</fullName>
    </submittedName>
</protein>
<dbReference type="OrthoDB" id="4147030at2"/>
<gene>
    <name evidence="2" type="ORF">FQU76_03050</name>
</gene>
<dbReference type="Gene3D" id="2.80.10.50">
    <property type="match status" value="1"/>
</dbReference>
<dbReference type="RefSeq" id="WP_146478968.1">
    <property type="nucleotide sequence ID" value="NZ_CP042266.1"/>
</dbReference>
<dbReference type="CDD" id="cd00161">
    <property type="entry name" value="beta-trefoil_Ricin-like"/>
    <property type="match status" value="1"/>
</dbReference>
<proteinExistence type="predicted"/>
<dbReference type="SUPFAM" id="SSF50370">
    <property type="entry name" value="Ricin B-like lectins"/>
    <property type="match status" value="1"/>
</dbReference>
<keyword evidence="3" id="KW-1185">Reference proteome</keyword>
<evidence type="ECO:0000313" key="3">
    <source>
        <dbReference type="Proteomes" id="UP000320580"/>
    </source>
</evidence>
<dbReference type="AlphaFoldDB" id="A0A5B8IBZ1"/>
<dbReference type="InterPro" id="IPR035992">
    <property type="entry name" value="Ricin_B-like_lectins"/>
</dbReference>